<keyword evidence="1" id="KW-0812">Transmembrane</keyword>
<evidence type="ECO:0000256" key="1">
    <source>
        <dbReference type="SAM" id="Phobius"/>
    </source>
</evidence>
<reference evidence="2 3" key="1">
    <citation type="submission" date="2023-12" db="EMBL/GenBank/DDBJ databases">
        <title>Whole-genome sequencing of halo(alkali)philic microorganisms from hypersaline lakes.</title>
        <authorList>
            <person name="Sorokin D.Y."/>
            <person name="Merkel A.Y."/>
            <person name="Messina E."/>
            <person name="Yakimov M."/>
        </authorList>
    </citation>
    <scope>NUCLEOTIDE SEQUENCE [LARGE SCALE GENOMIC DNA]</scope>
    <source>
        <strain evidence="2 3">AB-CW1</strain>
    </source>
</reference>
<feature type="transmembrane region" description="Helical" evidence="1">
    <location>
        <begin position="55"/>
        <end position="80"/>
    </location>
</feature>
<comment type="caution">
    <text evidence="2">The sequence shown here is derived from an EMBL/GenBank/DDBJ whole genome shotgun (WGS) entry which is preliminary data.</text>
</comment>
<evidence type="ECO:0000313" key="3">
    <source>
        <dbReference type="Proteomes" id="UP001302316"/>
    </source>
</evidence>
<organism evidence="2 3">
    <name type="scientific">Natronospira elongata</name>
    <dbReference type="NCBI Taxonomy" id="3110268"/>
    <lineage>
        <taxon>Bacteria</taxon>
        <taxon>Pseudomonadati</taxon>
        <taxon>Pseudomonadota</taxon>
        <taxon>Gammaproteobacteria</taxon>
        <taxon>Natronospirales</taxon>
        <taxon>Natronospiraceae</taxon>
        <taxon>Natronospira</taxon>
    </lineage>
</organism>
<dbReference type="EMBL" id="JAYGII010000032">
    <property type="protein sequence ID" value="MEA5446423.1"/>
    <property type="molecule type" value="Genomic_DNA"/>
</dbReference>
<keyword evidence="3" id="KW-1185">Reference proteome</keyword>
<name>A0AAP6JGI1_9GAMM</name>
<gene>
    <name evidence="2" type="ORF">VCB98_11390</name>
</gene>
<sequence length="155" mass="17327">MVTVLGPLIEFLAFLAQRKGLLVLVKLLLDLLLWLGLIVVAFWSAPALYHSFERLPIYTVPSLIIMASATMGGAIAVMVINEAWIPVLTPLLGWEYESGYREAHFMLAASLCATIVDAVANRLKAQGVEKQAPDYEAPWLQAERERMGWKDKRED</sequence>
<dbReference type="AlphaFoldDB" id="A0AAP6JGI1"/>
<keyword evidence="1" id="KW-1133">Transmembrane helix</keyword>
<keyword evidence="1" id="KW-0472">Membrane</keyword>
<accession>A0AAP6JGI1</accession>
<evidence type="ECO:0000313" key="2">
    <source>
        <dbReference type="EMBL" id="MEA5446423.1"/>
    </source>
</evidence>
<dbReference type="Proteomes" id="UP001302316">
    <property type="component" value="Unassembled WGS sequence"/>
</dbReference>
<dbReference type="RefSeq" id="WP_346052645.1">
    <property type="nucleotide sequence ID" value="NZ_JAYGII010000032.1"/>
</dbReference>
<proteinExistence type="predicted"/>
<protein>
    <submittedName>
        <fullName evidence="2">Uncharacterized protein</fullName>
    </submittedName>
</protein>
<feature type="transmembrane region" description="Helical" evidence="1">
    <location>
        <begin position="20"/>
        <end position="43"/>
    </location>
</feature>